<dbReference type="InParanoid" id="D0NEM1"/>
<feature type="compositionally biased region" description="Basic and acidic residues" evidence="1">
    <location>
        <begin position="48"/>
        <end position="59"/>
    </location>
</feature>
<dbReference type="Proteomes" id="UP000006643">
    <property type="component" value="Unassembled WGS sequence"/>
</dbReference>
<dbReference type="HOGENOM" id="CLU_2377344_0_0_1"/>
<reference evidence="3" key="1">
    <citation type="journal article" date="2009" name="Nature">
        <title>Genome sequence and analysis of the Irish potato famine pathogen Phytophthora infestans.</title>
        <authorList>
            <consortium name="The Broad Institute Genome Sequencing Platform"/>
            <person name="Haas B.J."/>
            <person name="Kamoun S."/>
            <person name="Zody M.C."/>
            <person name="Jiang R.H."/>
            <person name="Handsaker R.E."/>
            <person name="Cano L.M."/>
            <person name="Grabherr M."/>
            <person name="Kodira C.D."/>
            <person name="Raffaele S."/>
            <person name="Torto-Alalibo T."/>
            <person name="Bozkurt T.O."/>
            <person name="Ah-Fong A.M."/>
            <person name="Alvarado L."/>
            <person name="Anderson V.L."/>
            <person name="Armstrong M.R."/>
            <person name="Avrova A."/>
            <person name="Baxter L."/>
            <person name="Beynon J."/>
            <person name="Boevink P.C."/>
            <person name="Bollmann S.R."/>
            <person name="Bos J.I."/>
            <person name="Bulone V."/>
            <person name="Cai G."/>
            <person name="Cakir C."/>
            <person name="Carrington J.C."/>
            <person name="Chawner M."/>
            <person name="Conti L."/>
            <person name="Costanzo S."/>
            <person name="Ewan R."/>
            <person name="Fahlgren N."/>
            <person name="Fischbach M.A."/>
            <person name="Fugelstad J."/>
            <person name="Gilroy E.M."/>
            <person name="Gnerre S."/>
            <person name="Green P.J."/>
            <person name="Grenville-Briggs L.J."/>
            <person name="Griffith J."/>
            <person name="Grunwald N.J."/>
            <person name="Horn K."/>
            <person name="Horner N.R."/>
            <person name="Hu C.H."/>
            <person name="Huitema E."/>
            <person name="Jeong D.H."/>
            <person name="Jones A.M."/>
            <person name="Jones J.D."/>
            <person name="Jones R.W."/>
            <person name="Karlsson E.K."/>
            <person name="Kunjeti S.G."/>
            <person name="Lamour K."/>
            <person name="Liu Z."/>
            <person name="Ma L."/>
            <person name="Maclean D."/>
            <person name="Chibucos M.C."/>
            <person name="McDonald H."/>
            <person name="McWalters J."/>
            <person name="Meijer H.J."/>
            <person name="Morgan W."/>
            <person name="Morris P.F."/>
            <person name="Munro C.A."/>
            <person name="O'Neill K."/>
            <person name="Ospina-Giraldo M."/>
            <person name="Pinzon A."/>
            <person name="Pritchard L."/>
            <person name="Ramsahoye B."/>
            <person name="Ren Q."/>
            <person name="Restrepo S."/>
            <person name="Roy S."/>
            <person name="Sadanandom A."/>
            <person name="Savidor A."/>
            <person name="Schornack S."/>
            <person name="Schwartz D.C."/>
            <person name="Schumann U.D."/>
            <person name="Schwessinger B."/>
            <person name="Seyer L."/>
            <person name="Sharpe T."/>
            <person name="Silvar C."/>
            <person name="Song J."/>
            <person name="Studholme D.J."/>
            <person name="Sykes S."/>
            <person name="Thines M."/>
            <person name="van de Vondervoort P.J."/>
            <person name="Phuntumart V."/>
            <person name="Wawra S."/>
            <person name="Weide R."/>
            <person name="Win J."/>
            <person name="Young C."/>
            <person name="Zhou S."/>
            <person name="Fry W."/>
            <person name="Meyers B.C."/>
            <person name="van West P."/>
            <person name="Ristaino J."/>
            <person name="Govers F."/>
            <person name="Birch P.R."/>
            <person name="Whisson S.C."/>
            <person name="Judelson H.S."/>
            <person name="Nusbaum C."/>
        </authorList>
    </citation>
    <scope>NUCLEOTIDE SEQUENCE [LARGE SCALE GENOMIC DNA]</scope>
    <source>
        <strain evidence="3">T30-4</strain>
    </source>
</reference>
<keyword evidence="3" id="KW-1185">Reference proteome</keyword>
<name>D0NEM1_PHYIT</name>
<dbReference type="AlphaFoldDB" id="D0NEM1"/>
<feature type="region of interest" description="Disordered" evidence="1">
    <location>
        <begin position="35"/>
        <end position="95"/>
    </location>
</feature>
<dbReference type="GeneID" id="9461386"/>
<organism evidence="2 3">
    <name type="scientific">Phytophthora infestans (strain T30-4)</name>
    <name type="common">Potato late blight agent</name>
    <dbReference type="NCBI Taxonomy" id="403677"/>
    <lineage>
        <taxon>Eukaryota</taxon>
        <taxon>Sar</taxon>
        <taxon>Stramenopiles</taxon>
        <taxon>Oomycota</taxon>
        <taxon>Peronosporomycetes</taxon>
        <taxon>Peronosporales</taxon>
        <taxon>Peronosporaceae</taxon>
        <taxon>Phytophthora</taxon>
    </lineage>
</organism>
<sequence length="95" mass="10635">MSTNREVDDKAFLKNISQDQAKRALERSAAIRADHISAKGNFPASSQGDHDVDSDEANRKRIIYRSKQRGWLERPSTSSTTSPVKALSHIDLTRP</sequence>
<dbReference type="OrthoDB" id="284292at2759"/>
<evidence type="ECO:0000313" key="2">
    <source>
        <dbReference type="EMBL" id="EEY56666.1"/>
    </source>
</evidence>
<dbReference type="EMBL" id="DS028134">
    <property type="protein sequence ID" value="EEY56666.1"/>
    <property type="molecule type" value="Genomic_DNA"/>
</dbReference>
<dbReference type="KEGG" id="pif:PITG_10220"/>
<proteinExistence type="predicted"/>
<accession>D0NEM1</accession>
<protein>
    <submittedName>
        <fullName evidence="2">Uncharacterized protein</fullName>
    </submittedName>
</protein>
<dbReference type="RefSeq" id="XP_002902740.1">
    <property type="nucleotide sequence ID" value="XM_002902694.1"/>
</dbReference>
<evidence type="ECO:0000256" key="1">
    <source>
        <dbReference type="SAM" id="MobiDB-lite"/>
    </source>
</evidence>
<dbReference type="STRING" id="403677.D0NEM1"/>
<dbReference type="VEuPathDB" id="FungiDB:PITG_10220"/>
<dbReference type="eggNOG" id="KOG3326">
    <property type="taxonomic scope" value="Eukaryota"/>
</dbReference>
<evidence type="ECO:0000313" key="3">
    <source>
        <dbReference type="Proteomes" id="UP000006643"/>
    </source>
</evidence>
<gene>
    <name evidence="2" type="ORF">PITG_10220</name>
</gene>